<organism evidence="1 2">
    <name type="scientific">Spirobacillus cienkowskii</name>
    <dbReference type="NCBI Taxonomy" id="495820"/>
    <lineage>
        <taxon>Bacteria</taxon>
        <taxon>Pseudomonadati</taxon>
        <taxon>Bdellovibrionota</taxon>
        <taxon>Oligoflexia</taxon>
        <taxon>Silvanigrellales</taxon>
        <taxon>Spirobacillus</taxon>
    </lineage>
</organism>
<dbReference type="SUPFAM" id="SSF48452">
    <property type="entry name" value="TPR-like"/>
    <property type="match status" value="1"/>
</dbReference>
<evidence type="ECO:0000313" key="2">
    <source>
        <dbReference type="Proteomes" id="UP000253934"/>
    </source>
</evidence>
<comment type="caution">
    <text evidence="1">The sequence shown here is derived from an EMBL/GenBank/DDBJ whole genome shotgun (WGS) entry which is preliminary data.</text>
</comment>
<evidence type="ECO:0008006" key="3">
    <source>
        <dbReference type="Google" id="ProtNLM"/>
    </source>
</evidence>
<dbReference type="EMBL" id="QOVW01000085">
    <property type="protein sequence ID" value="RDB35454.1"/>
    <property type="molecule type" value="Genomic_DNA"/>
</dbReference>
<dbReference type="Gene3D" id="1.10.530.10">
    <property type="match status" value="1"/>
</dbReference>
<gene>
    <name evidence="1" type="ORF">DCC88_10115</name>
</gene>
<dbReference type="AlphaFoldDB" id="A0A369KUQ7"/>
<name>A0A369KUQ7_9BACT</name>
<protein>
    <recommendedName>
        <fullName evidence="3">Tetratricopeptide repeat protein</fullName>
    </recommendedName>
</protein>
<proteinExistence type="predicted"/>
<dbReference type="Proteomes" id="UP000253934">
    <property type="component" value="Unassembled WGS sequence"/>
</dbReference>
<evidence type="ECO:0000313" key="1">
    <source>
        <dbReference type="EMBL" id="RDB35454.1"/>
    </source>
</evidence>
<accession>A0A369KUQ7</accession>
<sequence>MIVLFFISCTTQKTQHNFNNVLLKEKIQHLFLNKVPQKDFILLNSINLTLSSIDDFKYYKHAKIIEDTKKVLNTKNLTYTVYKYAFNIYSLANILLIDSTINKDIVISKLDFSILQAKQCEDLCDSYGWYELAKNDTSFFSPKNYFENIFSSENFDLINQKKPEWINEKIFWGLNFDEKKYENKQLNSISKNFYDYKKNIEEFDDNPSNKSSNYEYKIGLTHFLNGEFNKSIETFTKIVNETNDSGIKSFSYYWIGRSLAAENRVEESYKYYLMSGIESPLGLYDSLSGQMMQNLSGKSSTNATSPFLVSWEEEMKKWVSYPFFDKYSSINQSIKSVILMLSQLKIDNNIKRVDEFQDFLLSNNRLAKLYIDDELEWINEYLINNLNKFDKNKNSSLLFGNVAWLNYVVGNYVQSVLLVSKTKDYLDPNSDINNFIYFLFYPKFYHNDVYHAINVCKVDPDIVFAVLRQEGFFTKRTEYKNILDKVCYYKDLLEYYKGDIVKALCAYRVGTEQTDKWLKENMPINDSAIFMEIVPNLKVKIFIQGAIKDYYNFKWIYSSYNIKN</sequence>
<dbReference type="Gene3D" id="1.25.40.10">
    <property type="entry name" value="Tetratricopeptide repeat domain"/>
    <property type="match status" value="1"/>
</dbReference>
<keyword evidence="2" id="KW-1185">Reference proteome</keyword>
<reference evidence="1" key="1">
    <citation type="submission" date="2018-04" db="EMBL/GenBank/DDBJ databases">
        <title>Draft genome sequence of the Candidatus Spirobacillus cienkowskii, a pathogen of freshwater Daphnia species, reconstructed from hemolymph metagenomic reads.</title>
        <authorList>
            <person name="Bresciani L."/>
            <person name="Lemos L.N."/>
            <person name="Wale N."/>
            <person name="Lin J.Y."/>
            <person name="Fernandes G.R."/>
            <person name="Duffy M.A."/>
            <person name="Rodrigues J.M."/>
        </authorList>
    </citation>
    <scope>NUCLEOTIDE SEQUENCE [LARGE SCALE GENOMIC DNA]</scope>
    <source>
        <strain evidence="1">Binning01</strain>
    </source>
</reference>
<dbReference type="InterPro" id="IPR011990">
    <property type="entry name" value="TPR-like_helical_dom_sf"/>
</dbReference>